<accession>E7G8X7</accession>
<evidence type="ECO:0000256" key="6">
    <source>
        <dbReference type="ARBA" id="ARBA00020998"/>
    </source>
</evidence>
<evidence type="ECO:0000256" key="13">
    <source>
        <dbReference type="ARBA" id="ARBA00023102"/>
    </source>
</evidence>
<dbReference type="InterPro" id="IPR013820">
    <property type="entry name" value="ATP_PRibTrfase_cat"/>
</dbReference>
<dbReference type="OrthoDB" id="9801867at2"/>
<dbReference type="eggNOG" id="COG0040">
    <property type="taxonomic scope" value="Bacteria"/>
</dbReference>
<comment type="caution">
    <text evidence="17">The sequence shown here is derived from an EMBL/GenBank/DDBJ whole genome shotgun (WGS) entry which is preliminary data.</text>
</comment>
<protein>
    <recommendedName>
        <fullName evidence="6 15">ATP phosphoribosyltransferase</fullName>
        <shortName evidence="15">ATP-PRT</shortName>
        <shortName evidence="15">ATP-PRTase</shortName>
        <ecNumber evidence="5 15">2.4.2.17</ecNumber>
    </recommendedName>
</protein>
<evidence type="ECO:0000256" key="5">
    <source>
        <dbReference type="ARBA" id="ARBA00011946"/>
    </source>
</evidence>
<keyword evidence="18" id="KW-1185">Reference proteome</keyword>
<evidence type="ECO:0000313" key="18">
    <source>
        <dbReference type="Proteomes" id="UP000003157"/>
    </source>
</evidence>
<evidence type="ECO:0000256" key="14">
    <source>
        <dbReference type="ARBA" id="ARBA00024861"/>
    </source>
</evidence>
<dbReference type="InterPro" id="IPR001348">
    <property type="entry name" value="ATP_PRibTrfase_HisG"/>
</dbReference>
<evidence type="ECO:0000256" key="9">
    <source>
        <dbReference type="ARBA" id="ARBA00022676"/>
    </source>
</evidence>
<keyword evidence="9 15" id="KW-0328">Glycosyltransferase</keyword>
<dbReference type="RefSeq" id="WP_008788331.1">
    <property type="nucleotide sequence ID" value="NZ_AKCB01000002.1"/>
</dbReference>
<comment type="subunit">
    <text evidence="15">Heteromultimer composed of HisG and HisZ subunits.</text>
</comment>
<proteinExistence type="inferred from homology"/>
<evidence type="ECO:0000256" key="11">
    <source>
        <dbReference type="ARBA" id="ARBA00022741"/>
    </source>
</evidence>
<dbReference type="CDD" id="cd13595">
    <property type="entry name" value="PBP2_HisGs"/>
    <property type="match status" value="1"/>
</dbReference>
<keyword evidence="12 15" id="KW-0067">ATP-binding</keyword>
<dbReference type="UniPathway" id="UPA00031">
    <property type="reaction ID" value="UER00006"/>
</dbReference>
<dbReference type="EMBL" id="ADKX01000022">
    <property type="protein sequence ID" value="EFW05570.1"/>
    <property type="molecule type" value="Genomic_DNA"/>
</dbReference>
<sequence length="214" mass="24258">MLKIAITKGRIEKQVCQLLAKQGFDMEPIFHKDRELLIETQDGLSMIFAKANDVLTFLEHGIVDVGFVGQDTLDDSDFHDYYDMLDLAIGKCYFAVAAYPEYRNKEFKRRKRISSKYTKVAKDYFTSKQEDVEIIKLEGSVELGPVVGLSDAIVDIVETGSTLKANGLEVIEKISDISTKMIVNKVSLKFKKDQIFNLIDALKGEDENVKSIRF</sequence>
<organism evidence="17 18">
    <name type="scientific">Coprobacillus cateniformis</name>
    <dbReference type="NCBI Taxonomy" id="100884"/>
    <lineage>
        <taxon>Bacteria</taxon>
        <taxon>Bacillati</taxon>
        <taxon>Bacillota</taxon>
        <taxon>Erysipelotrichia</taxon>
        <taxon>Erysipelotrichales</taxon>
        <taxon>Coprobacillaceae</taxon>
        <taxon>Coprobacillus</taxon>
    </lineage>
</organism>
<feature type="domain" description="ATP phosphoribosyltransferase catalytic" evidence="16">
    <location>
        <begin position="50"/>
        <end position="204"/>
    </location>
</feature>
<evidence type="ECO:0000256" key="15">
    <source>
        <dbReference type="HAMAP-Rule" id="MF_01018"/>
    </source>
</evidence>
<keyword evidence="8 15" id="KW-0028">Amino-acid biosynthesis</keyword>
<keyword evidence="13 15" id="KW-0368">Histidine biosynthesis</keyword>
<dbReference type="PANTHER" id="PTHR21403">
    <property type="entry name" value="ATP PHOSPHORIBOSYLTRANSFERASE ATP-PRTASE"/>
    <property type="match status" value="1"/>
</dbReference>
<dbReference type="STRING" id="100884.GCA_000269565_03057"/>
<dbReference type="GeneID" id="78230853"/>
<evidence type="ECO:0000256" key="1">
    <source>
        <dbReference type="ARBA" id="ARBA00000915"/>
    </source>
</evidence>
<dbReference type="HAMAP" id="MF_01018">
    <property type="entry name" value="HisG_Short"/>
    <property type="match status" value="1"/>
</dbReference>
<comment type="subcellular location">
    <subcellularLocation>
        <location evidence="2 15">Cytoplasm</location>
    </subcellularLocation>
</comment>
<dbReference type="NCBIfam" id="TIGR00070">
    <property type="entry name" value="hisG"/>
    <property type="match status" value="1"/>
</dbReference>
<keyword evidence="11 15" id="KW-0547">Nucleotide-binding</keyword>
<comment type="pathway">
    <text evidence="3 15">Amino-acid biosynthesis; L-histidine biosynthesis; L-histidine from 5-phospho-alpha-D-ribose 1-diphosphate: step 1/9.</text>
</comment>
<evidence type="ECO:0000256" key="12">
    <source>
        <dbReference type="ARBA" id="ARBA00022840"/>
    </source>
</evidence>
<evidence type="ECO:0000256" key="2">
    <source>
        <dbReference type="ARBA" id="ARBA00004496"/>
    </source>
</evidence>
<dbReference type="PROSITE" id="PS01316">
    <property type="entry name" value="ATP_P_PHORIBOSYLTR"/>
    <property type="match status" value="1"/>
</dbReference>
<evidence type="ECO:0000256" key="8">
    <source>
        <dbReference type="ARBA" id="ARBA00022605"/>
    </source>
</evidence>
<dbReference type="GO" id="GO:0005737">
    <property type="term" value="C:cytoplasm"/>
    <property type="evidence" value="ECO:0007669"/>
    <property type="project" value="UniProtKB-SubCell"/>
</dbReference>
<dbReference type="GO" id="GO:0003879">
    <property type="term" value="F:ATP phosphoribosyltransferase activity"/>
    <property type="evidence" value="ECO:0007669"/>
    <property type="project" value="UniProtKB-UniRule"/>
</dbReference>
<dbReference type="PANTHER" id="PTHR21403:SF8">
    <property type="entry name" value="ATP PHOSPHORIBOSYLTRANSFERASE"/>
    <property type="match status" value="1"/>
</dbReference>
<dbReference type="InterPro" id="IPR024893">
    <property type="entry name" value="ATP_PRibTrfase_HisG_short"/>
</dbReference>
<dbReference type="InterPro" id="IPR018198">
    <property type="entry name" value="ATP_PRibTrfase_CS"/>
</dbReference>
<dbReference type="Proteomes" id="UP000003157">
    <property type="component" value="Unassembled WGS sequence"/>
</dbReference>
<comment type="catalytic activity">
    <reaction evidence="1 15">
        <text>1-(5-phospho-beta-D-ribosyl)-ATP + diphosphate = 5-phospho-alpha-D-ribose 1-diphosphate + ATP</text>
        <dbReference type="Rhea" id="RHEA:18473"/>
        <dbReference type="ChEBI" id="CHEBI:30616"/>
        <dbReference type="ChEBI" id="CHEBI:33019"/>
        <dbReference type="ChEBI" id="CHEBI:58017"/>
        <dbReference type="ChEBI" id="CHEBI:73183"/>
        <dbReference type="EC" id="2.4.2.17"/>
    </reaction>
</comment>
<dbReference type="Pfam" id="PF01634">
    <property type="entry name" value="HisG"/>
    <property type="match status" value="1"/>
</dbReference>
<dbReference type="Gene3D" id="3.40.190.10">
    <property type="entry name" value="Periplasmic binding protein-like II"/>
    <property type="match status" value="2"/>
</dbReference>
<dbReference type="FunFam" id="3.40.190.10:FF:000008">
    <property type="entry name" value="ATP phosphoribosyltransferase"/>
    <property type="match status" value="1"/>
</dbReference>
<keyword evidence="7 15" id="KW-0963">Cytoplasm</keyword>
<comment type="function">
    <text evidence="14 15">Catalyzes the condensation of ATP and 5-phosphoribose 1-diphosphate to form N'-(5'-phosphoribosyl)-ATP (PR-ATP). Has a crucial role in the pathway because the rate of histidine biosynthesis seems to be controlled primarily by regulation of HisG enzymatic activity.</text>
</comment>
<comment type="similarity">
    <text evidence="4 15">Belongs to the ATP phosphoribosyltransferase family. Short subfamily.</text>
</comment>
<comment type="domain">
    <text evidence="15">Lacks the C-terminal regulatory region which is replaced by HisZ.</text>
</comment>
<evidence type="ECO:0000256" key="7">
    <source>
        <dbReference type="ARBA" id="ARBA00022490"/>
    </source>
</evidence>
<evidence type="ECO:0000256" key="4">
    <source>
        <dbReference type="ARBA" id="ARBA00009489"/>
    </source>
</evidence>
<gene>
    <name evidence="15" type="primary">hisG</name>
    <name evidence="17" type="ORF">HMPREF9488_01215</name>
</gene>
<dbReference type="SUPFAM" id="SSF53850">
    <property type="entry name" value="Periplasmic binding protein-like II"/>
    <property type="match status" value="1"/>
</dbReference>
<dbReference type="HOGENOM" id="CLU_038115_2_0_9"/>
<dbReference type="GO" id="GO:0005524">
    <property type="term" value="F:ATP binding"/>
    <property type="evidence" value="ECO:0007669"/>
    <property type="project" value="UniProtKB-KW"/>
</dbReference>
<dbReference type="GO" id="GO:0000105">
    <property type="term" value="P:L-histidine biosynthetic process"/>
    <property type="evidence" value="ECO:0007669"/>
    <property type="project" value="UniProtKB-UniRule"/>
</dbReference>
<dbReference type="AlphaFoldDB" id="E7G8X7"/>
<evidence type="ECO:0000256" key="10">
    <source>
        <dbReference type="ARBA" id="ARBA00022679"/>
    </source>
</evidence>
<evidence type="ECO:0000259" key="16">
    <source>
        <dbReference type="Pfam" id="PF01634"/>
    </source>
</evidence>
<name>E7G8X7_9FIRM</name>
<evidence type="ECO:0000313" key="17">
    <source>
        <dbReference type="EMBL" id="EFW05570.1"/>
    </source>
</evidence>
<keyword evidence="10 15" id="KW-0808">Transferase</keyword>
<reference evidence="17 18" key="1">
    <citation type="submission" date="2010-12" db="EMBL/GenBank/DDBJ databases">
        <title>The Genome Sequence of Coprobacillus sp. strain 29_1.</title>
        <authorList>
            <consortium name="The Broad Institute Genome Sequencing Platform"/>
            <person name="Earl A."/>
            <person name="Ward D."/>
            <person name="Feldgarden M."/>
            <person name="Gevers D."/>
            <person name="Daigneault M."/>
            <person name="Sibley C.D."/>
            <person name="White A."/>
            <person name="Strauss J."/>
            <person name="Allen-Vercoe E."/>
            <person name="Young S.K."/>
            <person name="Zeng Q."/>
            <person name="Gargeya S."/>
            <person name="Fitzgerald M."/>
            <person name="Haas B."/>
            <person name="Abouelleil A."/>
            <person name="Alvarado L."/>
            <person name="Arachchi H.M."/>
            <person name="Berlin A."/>
            <person name="Brown A."/>
            <person name="Chapman S.B."/>
            <person name="Chen Z."/>
            <person name="Dunbar C."/>
            <person name="Freedman E."/>
            <person name="Gearin G."/>
            <person name="Gellesch M."/>
            <person name="Goldberg J."/>
            <person name="Griggs A."/>
            <person name="Gujja S."/>
            <person name="Heilman E."/>
            <person name="Heiman D."/>
            <person name="Howarth C."/>
            <person name="Larson L."/>
            <person name="Lui A."/>
            <person name="MacDonald P.J.P."/>
            <person name="Mehta T."/>
            <person name="Montmayeur A."/>
            <person name="Murphy C."/>
            <person name="Neiman D."/>
            <person name="Pearson M."/>
            <person name="Priest M."/>
            <person name="Roberts A."/>
            <person name="Saif S."/>
            <person name="Shea T."/>
            <person name="Shenoy N."/>
            <person name="Sisk P."/>
            <person name="Stolte C."/>
            <person name="Sykes S."/>
            <person name="White J."/>
            <person name="Yandava C."/>
            <person name="Nusbaum C."/>
            <person name="Birren B."/>
        </authorList>
    </citation>
    <scope>NUCLEOTIDE SEQUENCE [LARGE SCALE GENOMIC DNA]</scope>
    <source>
        <strain evidence="17 18">29_1</strain>
    </source>
</reference>
<dbReference type="EC" id="2.4.2.17" evidence="5 15"/>
<evidence type="ECO:0000256" key="3">
    <source>
        <dbReference type="ARBA" id="ARBA00004667"/>
    </source>
</evidence>